<feature type="compositionally biased region" description="Polar residues" evidence="1">
    <location>
        <begin position="1868"/>
        <end position="1917"/>
    </location>
</feature>
<dbReference type="Proteomes" id="UP000536711">
    <property type="component" value="Unassembled WGS sequence"/>
</dbReference>
<feature type="compositionally biased region" description="Polar residues" evidence="1">
    <location>
        <begin position="842"/>
        <end position="890"/>
    </location>
</feature>
<feature type="region of interest" description="Disordered" evidence="1">
    <location>
        <begin position="809"/>
        <end position="934"/>
    </location>
</feature>
<sequence length="1934" mass="217384">MANLLRQDILAKTPIPQDQSPLYAKLPGEVRDSIFSYVLTDHPDPTPTKRFKENTCYTRPSYLAAQSTDTRLLRTCRAIYRETWFKPFLLREHTEWATGEDRAPPPHKAPPRLGPMLAKISKSLGTDNVEIERLRVFAQMYRLQENGLREVLRTPHLAPRTITLTIRHTDWWYWEEDEPLHFDGNWIEGVCQVLTPSTTQFCIELESLERKKDQVDKIAKQMVDAWFFKRPDGVVLYADTSDANRKVSRWSGSSTWHGQRWIRDETEPHKLDYYIVSITFRPLISIERSGGSVSEKAFKEAQDPQAPDRPKLLLPDNQERIETENPCERVSDSDDDVVFEGFQQDSDNDEWYAEMEEIYGNGRFMQGLFDDAYAYPPYAILSHCWYASGHELTFKDFEDLSQHTSKPGYSKIVDACYAAITQGYEWLWADNVCINREDAVEKEETMKILYSMFLKAGVCLIYLSEIPNANIKDDDKEILSSDIRKSRWVSQAWTYKELLPPHKSIFYAADWSQLDPEFQAEINTNILGVNQDDGSKEDRKHSHFPSEGPTGAGSLSSFPSFRSAQSVNEEERATLFNSGRNLLINQNSPSYKPAPIDSFAYRGGLSGDSGDDDVKRGASDPQANIQSGIRILILDNDHAVRNKLSWLLKGLTTAQVTVDSGYVVNLKGSGYDIVFARGEGSPLLYMPPNYSHRGAVRILKKCLAMPLPPSSVPATVSFEIYGEYQVICESQKQGYLTDLTSAVLRVEKVYENNFTLMFGVAFSDGSVHWPQMSFSDLTSHISLQEPVAQDQLLGHQTIDLATSGLFGDQQAMDHLPDGHHVHLHPTKDAGPADSYPHDPGSINAQSPHEYGSVQSEAISNSPCSSTFDLTVQSHGTRPSTVPASLPQKAQNPKGLLSSLQTTIGQTEEEESISSSHHREEQNQWSPGKSENNRAEFDTATTYSFDTLSDDPKFVYFQAFIDQLAEDVRAAADGTILQDVGQDFLDQTLRDFAWRLHEESTNPFQLETSVIIHRKRRNIIHLLDFQAPALEEAESVSGQSLGDSETENGEETSTFPFRKAEEMIVDWIDDVKPGEPNDLSQMPQYRRFIQGSEAYRWLLTKIRQQSRLSCEEPSLMDRIGNTIRNKLKERIPHHKMSRKKASIEFEMIYSVTLDVIGTMKSSGISSSFDKALPNILCLTGKWDEAQATSVTEYMDQTWPQSGGAIISLLQDLLAGQERFFSRFDRASLQAVRSGTWTEPTWPESTRGNYSNHCVLMGTMKQGRDTNVLYEISATGGYYVVSEVGEQIAWLASVFREHNHTGFVSIMPHVTDFSATVFKNNSGSTTAVMRKCSFSFSTRPETAYNPNQGFCWERLFGSLNIIRGYPILRRSVPKSGLEVSLRYAAAIVGSSEVVQWGKILIIKGFNMLMVATQVTDDVVVWHLLVNEKPGERISYIDTRLDHIDIRSSEEISIRHIEGKRHIVGWCTKATDLCGHPTANHEIKPGGLPKASASIVIDKLYIEGGSPVTAGLMIDINKKAQPFWLQREMDYPSLLNWVKLQPIVFYDVEERRAWLVDGASALLHLVRISLHLDINGPESAYDWVYDPSKLKDHWPGVGSRQAALQTLKNWENRTLNIYIVDKHMDTNGVPVTKYSTFEERVKRILHSIEKLIDRQAQAASQDGIKISQTLDPRRDVIGFDIVDIIDPAVPIYPRIQHLNSWGHGWIDLIPTIGITALFGRGFGDLICADEPDLICPSWRSVPVGKDYLAASISTMQMLHEKRLLRMEPGLMGGELTKKITWVSAKEASLHCKCLKRQGSSDVQTAGSECNHNPIQFLAKRWWSRTVPHGLKPVHLGSLDAEGAVIFGHTVLGLRTGDRSTSRQADDDGDASMTSGEQAQDASATGSIVSQTTSITVPSVGRSSQDAGSAQESLDGTSNATGEGKKKRWSKFKNWVKR</sequence>
<dbReference type="Pfam" id="PF06985">
    <property type="entry name" value="HET"/>
    <property type="match status" value="1"/>
</dbReference>
<accession>A0A8H4NCW0</accession>
<feature type="region of interest" description="Disordered" evidence="1">
    <location>
        <begin position="529"/>
        <end position="563"/>
    </location>
</feature>
<evidence type="ECO:0000259" key="2">
    <source>
        <dbReference type="Pfam" id="PF06985"/>
    </source>
</evidence>
<name>A0A8H4NCW0_9HYPO</name>
<feature type="domain" description="Heterokaryon incompatibility" evidence="2">
    <location>
        <begin position="378"/>
        <end position="481"/>
    </location>
</feature>
<feature type="compositionally biased region" description="Polar residues" evidence="1">
    <location>
        <begin position="553"/>
        <end position="563"/>
    </location>
</feature>
<evidence type="ECO:0000313" key="3">
    <source>
        <dbReference type="EMBL" id="KAF4428879.1"/>
    </source>
</evidence>
<feature type="region of interest" description="Disordered" evidence="1">
    <location>
        <begin position="1853"/>
        <end position="1934"/>
    </location>
</feature>
<feature type="compositionally biased region" description="Basic residues" evidence="1">
    <location>
        <begin position="1921"/>
        <end position="1934"/>
    </location>
</feature>
<dbReference type="InterPro" id="IPR010730">
    <property type="entry name" value="HET"/>
</dbReference>
<evidence type="ECO:0000313" key="4">
    <source>
        <dbReference type="Proteomes" id="UP000536711"/>
    </source>
</evidence>
<dbReference type="OrthoDB" id="1658288at2759"/>
<feature type="region of interest" description="Disordered" evidence="1">
    <location>
        <begin position="1033"/>
        <end position="1052"/>
    </location>
</feature>
<evidence type="ECO:0000256" key="1">
    <source>
        <dbReference type="SAM" id="MobiDB-lite"/>
    </source>
</evidence>
<comment type="caution">
    <text evidence="3">The sequence shown here is derived from an EMBL/GenBank/DDBJ whole genome shotgun (WGS) entry which is preliminary data.</text>
</comment>
<keyword evidence="4" id="KW-1185">Reference proteome</keyword>
<proteinExistence type="predicted"/>
<protein>
    <recommendedName>
        <fullName evidence="2">Heterokaryon incompatibility domain-containing protein</fullName>
    </recommendedName>
</protein>
<organism evidence="3 4">
    <name type="scientific">Fusarium acutatum</name>
    <dbReference type="NCBI Taxonomy" id="78861"/>
    <lineage>
        <taxon>Eukaryota</taxon>
        <taxon>Fungi</taxon>
        <taxon>Dikarya</taxon>
        <taxon>Ascomycota</taxon>
        <taxon>Pezizomycotina</taxon>
        <taxon>Sordariomycetes</taxon>
        <taxon>Hypocreomycetidae</taxon>
        <taxon>Hypocreales</taxon>
        <taxon>Nectriaceae</taxon>
        <taxon>Fusarium</taxon>
        <taxon>Fusarium fujikuroi species complex</taxon>
    </lineage>
</organism>
<dbReference type="EMBL" id="JAADJF010000267">
    <property type="protein sequence ID" value="KAF4428879.1"/>
    <property type="molecule type" value="Genomic_DNA"/>
</dbReference>
<reference evidence="3 4" key="1">
    <citation type="submission" date="2020-01" db="EMBL/GenBank/DDBJ databases">
        <title>Identification and distribution of gene clusters putatively required for synthesis of sphingolipid metabolism inhibitors in phylogenetically diverse species of the filamentous fungus Fusarium.</title>
        <authorList>
            <person name="Kim H.-S."/>
            <person name="Busman M."/>
            <person name="Brown D.W."/>
            <person name="Divon H."/>
            <person name="Uhlig S."/>
            <person name="Proctor R.H."/>
        </authorList>
    </citation>
    <scope>NUCLEOTIDE SEQUENCE [LARGE SCALE GENOMIC DNA]</scope>
    <source>
        <strain evidence="3 4">NRRL 13308</strain>
    </source>
</reference>
<feature type="compositionally biased region" description="Basic and acidic residues" evidence="1">
    <location>
        <begin position="1853"/>
        <end position="1862"/>
    </location>
</feature>
<gene>
    <name evidence="3" type="ORF">FACUT_9337</name>
</gene>
<dbReference type="PANTHER" id="PTHR10622">
    <property type="entry name" value="HET DOMAIN-CONTAINING PROTEIN"/>
    <property type="match status" value="1"/>
</dbReference>
<dbReference type="PANTHER" id="PTHR10622:SF10">
    <property type="entry name" value="HET DOMAIN-CONTAINING PROTEIN"/>
    <property type="match status" value="1"/>
</dbReference>